<feature type="transmembrane region" description="Helical" evidence="1">
    <location>
        <begin position="85"/>
        <end position="104"/>
    </location>
</feature>
<dbReference type="RefSeq" id="WP_098193516.1">
    <property type="nucleotide sequence ID" value="NZ_CP023777.1"/>
</dbReference>
<dbReference type="EMBL" id="CP023777">
    <property type="protein sequence ID" value="ATL47134.1"/>
    <property type="molecule type" value="Genomic_DNA"/>
</dbReference>
<name>A0A291QTG8_9BACT</name>
<keyword evidence="1" id="KW-0472">Membrane</keyword>
<feature type="transmembrane region" description="Helical" evidence="1">
    <location>
        <begin position="116"/>
        <end position="138"/>
    </location>
</feature>
<dbReference type="Proteomes" id="UP000220133">
    <property type="component" value="Chromosome"/>
</dbReference>
<accession>A0A291QTG8</accession>
<gene>
    <name evidence="2" type="ORF">COR50_08010</name>
</gene>
<evidence type="ECO:0000313" key="2">
    <source>
        <dbReference type="EMBL" id="ATL47134.1"/>
    </source>
</evidence>
<sequence length="151" mass="17319">MIEEMHIPDQQLQEWANGQTGLDADQKEHLSNCEYCQQQLAIYKNMYSSLKRMEQPVIPGALLQKIIRQLPSGEPVKVRLHRNDLVIIGLMIIMVLIPILYFNNSIKEYLSVARGISFQMCIITILGAAVFYLCTLLIDQPKISFGKHQKM</sequence>
<keyword evidence="3" id="KW-1185">Reference proteome</keyword>
<proteinExistence type="predicted"/>
<dbReference type="KEGG" id="cbae:COR50_08010"/>
<reference evidence="2 3" key="1">
    <citation type="submission" date="2017-10" db="EMBL/GenBank/DDBJ databases">
        <title>Paenichitinophaga pekingensis gen. nov., sp. nov., isolated from activated sludge.</title>
        <authorList>
            <person name="Jin D."/>
            <person name="Kong X."/>
            <person name="Deng Y."/>
            <person name="Bai Z."/>
        </authorList>
    </citation>
    <scope>NUCLEOTIDE SEQUENCE [LARGE SCALE GENOMIC DNA]</scope>
    <source>
        <strain evidence="2 3">13</strain>
    </source>
</reference>
<dbReference type="AlphaFoldDB" id="A0A291QTG8"/>
<protein>
    <recommendedName>
        <fullName evidence="4">Zinc-finger domain-containing protein</fullName>
    </recommendedName>
</protein>
<evidence type="ECO:0000256" key="1">
    <source>
        <dbReference type="SAM" id="Phobius"/>
    </source>
</evidence>
<keyword evidence="1" id="KW-0812">Transmembrane</keyword>
<evidence type="ECO:0008006" key="4">
    <source>
        <dbReference type="Google" id="ProtNLM"/>
    </source>
</evidence>
<evidence type="ECO:0000313" key="3">
    <source>
        <dbReference type="Proteomes" id="UP000220133"/>
    </source>
</evidence>
<keyword evidence="1" id="KW-1133">Transmembrane helix</keyword>
<organism evidence="2 3">
    <name type="scientific">Chitinophaga caeni</name>
    <dbReference type="NCBI Taxonomy" id="2029983"/>
    <lineage>
        <taxon>Bacteria</taxon>
        <taxon>Pseudomonadati</taxon>
        <taxon>Bacteroidota</taxon>
        <taxon>Chitinophagia</taxon>
        <taxon>Chitinophagales</taxon>
        <taxon>Chitinophagaceae</taxon>
        <taxon>Chitinophaga</taxon>
    </lineage>
</organism>